<evidence type="ECO:0000259" key="1">
    <source>
        <dbReference type="Pfam" id="PF14534"/>
    </source>
</evidence>
<dbReference type="AlphaFoldDB" id="A0A5B2VKW5"/>
<dbReference type="Gene3D" id="3.10.450.50">
    <property type="match status" value="1"/>
</dbReference>
<dbReference type="InterPro" id="IPR027843">
    <property type="entry name" value="DUF4440"/>
</dbReference>
<dbReference type="Pfam" id="PF14534">
    <property type="entry name" value="DUF4440"/>
    <property type="match status" value="1"/>
</dbReference>
<accession>A0A5B2VKW5</accession>
<proteinExistence type="predicted"/>
<name>A0A5B2VKW5_9BACT</name>
<dbReference type="InterPro" id="IPR032710">
    <property type="entry name" value="NTF2-like_dom_sf"/>
</dbReference>
<gene>
    <name evidence="2" type="ORF">F0L74_22035</name>
</gene>
<evidence type="ECO:0000313" key="3">
    <source>
        <dbReference type="Proteomes" id="UP000324611"/>
    </source>
</evidence>
<protein>
    <submittedName>
        <fullName evidence="2">Nuclear transport factor 2 family protein</fullName>
    </submittedName>
</protein>
<dbReference type="Proteomes" id="UP000324611">
    <property type="component" value="Unassembled WGS sequence"/>
</dbReference>
<dbReference type="EMBL" id="VUOC01000004">
    <property type="protein sequence ID" value="KAA2238897.1"/>
    <property type="molecule type" value="Genomic_DNA"/>
</dbReference>
<comment type="caution">
    <text evidence="2">The sequence shown here is derived from an EMBL/GenBank/DDBJ whole genome shotgun (WGS) entry which is preliminary data.</text>
</comment>
<sequence>MHHLFLLSLILIPFTSFGQESDSAIISRLNRNWIASYATKDTAAMQQILADDMIMIAPKGNKLNKTDIIRNVGAADITTTAEIDSTTIRVFGQTALVTSYTHFSIQTDQQTMHGTNCYSDLYIKRKGVWQAVAAHVTLLTMQ</sequence>
<evidence type="ECO:0000313" key="2">
    <source>
        <dbReference type="EMBL" id="KAA2238897.1"/>
    </source>
</evidence>
<keyword evidence="3" id="KW-1185">Reference proteome</keyword>
<reference evidence="2 3" key="2">
    <citation type="submission" date="2019-09" db="EMBL/GenBank/DDBJ databases">
        <authorList>
            <person name="Jin C."/>
        </authorList>
    </citation>
    <scope>NUCLEOTIDE SEQUENCE [LARGE SCALE GENOMIC DNA]</scope>
    <source>
        <strain evidence="2 3">BN140078</strain>
    </source>
</reference>
<feature type="domain" description="DUF4440" evidence="1">
    <location>
        <begin position="26"/>
        <end position="130"/>
    </location>
</feature>
<dbReference type="SUPFAM" id="SSF54427">
    <property type="entry name" value="NTF2-like"/>
    <property type="match status" value="1"/>
</dbReference>
<reference evidence="2 3" key="1">
    <citation type="submission" date="2019-09" db="EMBL/GenBank/DDBJ databases">
        <title>Chitinophaga ginsengihumi sp. nov., isolated from soil of ginseng rhizosphere.</title>
        <authorList>
            <person name="Lee J."/>
        </authorList>
    </citation>
    <scope>NUCLEOTIDE SEQUENCE [LARGE SCALE GENOMIC DNA]</scope>
    <source>
        <strain evidence="2 3">BN140078</strain>
    </source>
</reference>
<organism evidence="2 3">
    <name type="scientific">Chitinophaga agrisoli</name>
    <dbReference type="NCBI Taxonomy" id="2607653"/>
    <lineage>
        <taxon>Bacteria</taxon>
        <taxon>Pseudomonadati</taxon>
        <taxon>Bacteroidota</taxon>
        <taxon>Chitinophagia</taxon>
        <taxon>Chitinophagales</taxon>
        <taxon>Chitinophagaceae</taxon>
        <taxon>Chitinophaga</taxon>
    </lineage>
</organism>
<dbReference type="RefSeq" id="WP_149840076.1">
    <property type="nucleotide sequence ID" value="NZ_VUOC01000004.1"/>
</dbReference>